<gene>
    <name evidence="1" type="ORF">S01H4_28176</name>
</gene>
<dbReference type="EMBL" id="BART01013939">
    <property type="protein sequence ID" value="GAG82948.1"/>
    <property type="molecule type" value="Genomic_DNA"/>
</dbReference>
<organism evidence="1">
    <name type="scientific">marine sediment metagenome</name>
    <dbReference type="NCBI Taxonomy" id="412755"/>
    <lineage>
        <taxon>unclassified sequences</taxon>
        <taxon>metagenomes</taxon>
        <taxon>ecological metagenomes</taxon>
    </lineage>
</organism>
<reference evidence="1" key="1">
    <citation type="journal article" date="2014" name="Front. Microbiol.">
        <title>High frequency of phylogenetically diverse reductive dehalogenase-homologous genes in deep subseafloor sedimentary metagenomes.</title>
        <authorList>
            <person name="Kawai M."/>
            <person name="Futagami T."/>
            <person name="Toyoda A."/>
            <person name="Takaki Y."/>
            <person name="Nishi S."/>
            <person name="Hori S."/>
            <person name="Arai W."/>
            <person name="Tsubouchi T."/>
            <person name="Morono Y."/>
            <person name="Uchiyama I."/>
            <person name="Ito T."/>
            <person name="Fujiyama A."/>
            <person name="Inagaki F."/>
            <person name="Takami H."/>
        </authorList>
    </citation>
    <scope>NUCLEOTIDE SEQUENCE</scope>
    <source>
        <strain evidence="1">Expedition CK06-06</strain>
    </source>
</reference>
<name>X1BFT4_9ZZZZ</name>
<dbReference type="Gene3D" id="3.10.20.30">
    <property type="match status" value="1"/>
</dbReference>
<proteinExistence type="predicted"/>
<accession>X1BFT4</accession>
<sequence length="90" mass="10143">VVDINSPTDIGEEVYRLLNIMRIYCFKDGETDGDPLIFSRNQEITVEDFGKKLGLSKIKGAKIFGSSNTYDGRMVGLNYRLSDGEKVSFR</sequence>
<feature type="non-terminal residue" evidence="1">
    <location>
        <position position="1"/>
    </location>
</feature>
<dbReference type="InterPro" id="IPR012675">
    <property type="entry name" value="Beta-grasp_dom_sf"/>
</dbReference>
<dbReference type="AlphaFoldDB" id="X1BFT4"/>
<protein>
    <recommendedName>
        <fullName evidence="2">TGS domain-containing protein</fullName>
    </recommendedName>
</protein>
<evidence type="ECO:0008006" key="2">
    <source>
        <dbReference type="Google" id="ProtNLM"/>
    </source>
</evidence>
<comment type="caution">
    <text evidence="1">The sequence shown here is derived from an EMBL/GenBank/DDBJ whole genome shotgun (WGS) entry which is preliminary data.</text>
</comment>
<evidence type="ECO:0000313" key="1">
    <source>
        <dbReference type="EMBL" id="GAG82948.1"/>
    </source>
</evidence>